<dbReference type="InterPro" id="IPR004364">
    <property type="entry name" value="Aa-tRNA-synt_II"/>
</dbReference>
<dbReference type="InterPro" id="IPR045864">
    <property type="entry name" value="aa-tRNA-synth_II/BPL/LPL"/>
</dbReference>
<keyword evidence="2 7" id="KW-0436">Ligase</keyword>
<dbReference type="SUPFAM" id="SSF55261">
    <property type="entry name" value="GAD domain-like"/>
    <property type="match status" value="1"/>
</dbReference>
<feature type="binding site" evidence="7">
    <location>
        <position position="217"/>
    </location>
    <ligand>
        <name>L-aspartate</name>
        <dbReference type="ChEBI" id="CHEBI:29991"/>
    </ligand>
</feature>
<dbReference type="SUPFAM" id="SSF50249">
    <property type="entry name" value="Nucleic acid-binding proteins"/>
    <property type="match status" value="1"/>
</dbReference>
<dbReference type="GO" id="GO:0006422">
    <property type="term" value="P:aspartyl-tRNA aminoacylation"/>
    <property type="evidence" value="ECO:0007669"/>
    <property type="project" value="UniProtKB-UniRule"/>
</dbReference>
<evidence type="ECO:0000313" key="9">
    <source>
        <dbReference type="EMBL" id="TWF44217.1"/>
    </source>
</evidence>
<dbReference type="InterPro" id="IPR047089">
    <property type="entry name" value="Asp-tRNA-ligase_1_N"/>
</dbReference>
<dbReference type="CDD" id="cd04317">
    <property type="entry name" value="EcAspRS_like_N"/>
    <property type="match status" value="1"/>
</dbReference>
<feature type="domain" description="Aminoacyl-transfer RNA synthetases class-II family profile" evidence="8">
    <location>
        <begin position="138"/>
        <end position="552"/>
    </location>
</feature>
<evidence type="ECO:0000256" key="7">
    <source>
        <dbReference type="HAMAP-Rule" id="MF_00044"/>
    </source>
</evidence>
<keyword evidence="7" id="KW-0963">Cytoplasm</keyword>
<dbReference type="RefSeq" id="WP_145660648.1">
    <property type="nucleotide sequence ID" value="NZ_VIWO01000001.1"/>
</dbReference>
<gene>
    <name evidence="7" type="primary">aspS</name>
    <name evidence="9" type="ORF">FHW36_101135</name>
</gene>
<dbReference type="NCBIfam" id="NF001750">
    <property type="entry name" value="PRK00476.1"/>
    <property type="match status" value="1"/>
</dbReference>
<dbReference type="PANTHER" id="PTHR22594:SF5">
    <property type="entry name" value="ASPARTATE--TRNA LIGASE, MITOCHONDRIAL"/>
    <property type="match status" value="1"/>
</dbReference>
<dbReference type="GO" id="GO:0004815">
    <property type="term" value="F:aspartate-tRNA ligase activity"/>
    <property type="evidence" value="ECO:0007669"/>
    <property type="project" value="UniProtKB-UniRule"/>
</dbReference>
<keyword evidence="3 7" id="KW-0547">Nucleotide-binding</keyword>
<comment type="similarity">
    <text evidence="1 7">Belongs to the class-II aminoacyl-tRNA synthetase family. Type 1 subfamily.</text>
</comment>
<dbReference type="EMBL" id="VIWO01000001">
    <property type="protein sequence ID" value="TWF44217.1"/>
    <property type="molecule type" value="Genomic_DNA"/>
</dbReference>
<name>A0A561Q1G0_9BACT</name>
<dbReference type="Gene3D" id="2.40.50.140">
    <property type="entry name" value="Nucleic acid-binding proteins"/>
    <property type="match status" value="1"/>
</dbReference>
<organism evidence="9 10">
    <name type="scientific">Chitinophaga polysaccharea</name>
    <dbReference type="NCBI Taxonomy" id="1293035"/>
    <lineage>
        <taxon>Bacteria</taxon>
        <taxon>Pseudomonadati</taxon>
        <taxon>Bacteroidota</taxon>
        <taxon>Chitinophagia</taxon>
        <taxon>Chitinophagales</taxon>
        <taxon>Chitinophagaceae</taxon>
        <taxon>Chitinophaga</taxon>
    </lineage>
</organism>
<dbReference type="EC" id="6.1.1.12" evidence="7"/>
<keyword evidence="4 7" id="KW-0067">ATP-binding</keyword>
<dbReference type="GO" id="GO:0005737">
    <property type="term" value="C:cytoplasm"/>
    <property type="evidence" value="ECO:0007669"/>
    <property type="project" value="UniProtKB-SubCell"/>
</dbReference>
<feature type="binding site" evidence="7">
    <location>
        <position position="443"/>
    </location>
    <ligand>
        <name>L-aspartate</name>
        <dbReference type="ChEBI" id="CHEBI:29991"/>
    </ligand>
</feature>
<dbReference type="Pfam" id="PF00152">
    <property type="entry name" value="tRNA-synt_2"/>
    <property type="match status" value="1"/>
</dbReference>
<feature type="binding site" evidence="7">
    <location>
        <begin position="217"/>
        <end position="219"/>
    </location>
    <ligand>
        <name>ATP</name>
        <dbReference type="ChEBI" id="CHEBI:30616"/>
    </ligand>
</feature>
<comment type="caution">
    <text evidence="7">Lacks conserved residue(s) required for the propagation of feature annotation.</text>
</comment>
<dbReference type="PRINTS" id="PR01042">
    <property type="entry name" value="TRNASYNTHASP"/>
</dbReference>
<dbReference type="PROSITE" id="PS50862">
    <property type="entry name" value="AA_TRNA_LIGASE_II"/>
    <property type="match status" value="1"/>
</dbReference>
<dbReference type="Proteomes" id="UP000320811">
    <property type="component" value="Unassembled WGS sequence"/>
</dbReference>
<evidence type="ECO:0000256" key="1">
    <source>
        <dbReference type="ARBA" id="ARBA00006303"/>
    </source>
</evidence>
<sequence length="582" mass="66573">MYRTHTCGELRMEQVGQEVTLAGWIQTVRKFGSINFFDLRDRYGITQLLFGESLNAKLDAQPLGREFVIQVKGTVTERSNKNKNIPTGDIEITVSDFTILNAAKTPPFTIQDDTDGGDELRMKYRFLDLRRNAVRQNLELRYQIGRAARNYLHTAGFMDVETPFLINSTPEGARDFVVPSRMNPNQFYGLPQSPQTFKQLLMVSGYDRYYQIVKCFRDEDLRADRQPEFTQIDCEMSFVEQEDILTTFEAMLKYIFKEIKGLEFNEPFPRMTFDDAMEYYGNDKPDIRFEMKLVNLNDTVKGKGFKVFDEAELVVAIAAKGCAEYTRKQLDELTDWVKRPQIGMSGLIYVKYNTDGTLKSSVDKFFDESQLALWAQKCQAQPGDLILVLAGKEERTRKAASELRLEMGERLGLRNKNEFKPLWVIDFPLFEYAEEEKRWVARHHPFTSPKPEQIALMDDPSQYAKIKANAYDIVLNGTEVGGGSIRIFQRDLQQKMFAALGMTNEEAERKFGFLLGAFEYGAPPHGGIALGFDRLCALLGGSESIRDFIAFPKNNSGRDVMMDAPSEIDQAQLNELRISLVK</sequence>
<dbReference type="InterPro" id="IPR004365">
    <property type="entry name" value="NA-bd_OB_tRNA"/>
</dbReference>
<keyword evidence="10" id="KW-1185">Reference proteome</keyword>
<feature type="binding site" evidence="7">
    <location>
        <position position="479"/>
    </location>
    <ligand>
        <name>ATP</name>
        <dbReference type="ChEBI" id="CHEBI:30616"/>
    </ligand>
</feature>
<dbReference type="Gene3D" id="3.30.1360.30">
    <property type="entry name" value="GAD-like domain"/>
    <property type="match status" value="1"/>
</dbReference>
<comment type="function">
    <text evidence="7">Catalyzes the attachment of L-aspartate to tRNA(Asp) in a two-step reaction: L-aspartate is first activated by ATP to form Asp-AMP and then transferred to the acceptor end of tRNA(Asp).</text>
</comment>
<accession>A0A561Q1G0</accession>
<dbReference type="InterPro" id="IPR006195">
    <property type="entry name" value="aa-tRNA-synth_II"/>
</dbReference>
<dbReference type="AlphaFoldDB" id="A0A561Q1G0"/>
<evidence type="ECO:0000256" key="6">
    <source>
        <dbReference type="ARBA" id="ARBA00023146"/>
    </source>
</evidence>
<dbReference type="NCBIfam" id="TIGR00459">
    <property type="entry name" value="aspS_bact"/>
    <property type="match status" value="1"/>
</dbReference>
<dbReference type="HAMAP" id="MF_00044">
    <property type="entry name" value="Asp_tRNA_synth_type1"/>
    <property type="match status" value="1"/>
</dbReference>
<reference evidence="9 10" key="1">
    <citation type="submission" date="2019-06" db="EMBL/GenBank/DDBJ databases">
        <title>Sorghum-associated microbial communities from plants grown in Nebraska, USA.</title>
        <authorList>
            <person name="Schachtman D."/>
        </authorList>
    </citation>
    <scope>NUCLEOTIDE SEQUENCE [LARGE SCALE GENOMIC DNA]</scope>
    <source>
        <strain evidence="9 10">1209</strain>
    </source>
</reference>
<feature type="binding site" evidence="7">
    <location>
        <position position="171"/>
    </location>
    <ligand>
        <name>L-aspartate</name>
        <dbReference type="ChEBI" id="CHEBI:29991"/>
    </ligand>
</feature>
<dbReference type="InterPro" id="IPR004524">
    <property type="entry name" value="Asp-tRNA-ligase_1"/>
</dbReference>
<feature type="binding site" evidence="7">
    <location>
        <position position="486"/>
    </location>
    <ligand>
        <name>L-aspartate</name>
        <dbReference type="ChEBI" id="CHEBI:29991"/>
    </ligand>
</feature>
<dbReference type="PANTHER" id="PTHR22594">
    <property type="entry name" value="ASPARTYL/LYSYL-TRNA SYNTHETASE"/>
    <property type="match status" value="1"/>
</dbReference>
<dbReference type="Gene3D" id="3.30.930.10">
    <property type="entry name" value="Bira Bifunctional Protein, Domain 2"/>
    <property type="match status" value="1"/>
</dbReference>
<comment type="catalytic activity">
    <reaction evidence="7">
        <text>tRNA(Asp) + L-aspartate + ATP = L-aspartyl-tRNA(Asp) + AMP + diphosphate</text>
        <dbReference type="Rhea" id="RHEA:19649"/>
        <dbReference type="Rhea" id="RHEA-COMP:9660"/>
        <dbReference type="Rhea" id="RHEA-COMP:9678"/>
        <dbReference type="ChEBI" id="CHEBI:29991"/>
        <dbReference type="ChEBI" id="CHEBI:30616"/>
        <dbReference type="ChEBI" id="CHEBI:33019"/>
        <dbReference type="ChEBI" id="CHEBI:78442"/>
        <dbReference type="ChEBI" id="CHEBI:78516"/>
        <dbReference type="ChEBI" id="CHEBI:456215"/>
        <dbReference type="EC" id="6.1.1.12"/>
    </reaction>
</comment>
<dbReference type="InterPro" id="IPR002312">
    <property type="entry name" value="Asp/Asn-tRNA-synth_IIb"/>
</dbReference>
<comment type="subcellular location">
    <subcellularLocation>
        <location evidence="7">Cytoplasm</location>
    </subcellularLocation>
</comment>
<dbReference type="InterPro" id="IPR004115">
    <property type="entry name" value="GAD-like_sf"/>
</dbReference>
<dbReference type="InterPro" id="IPR029351">
    <property type="entry name" value="GAD_dom"/>
</dbReference>
<evidence type="ECO:0000256" key="3">
    <source>
        <dbReference type="ARBA" id="ARBA00022741"/>
    </source>
</evidence>
<evidence type="ECO:0000313" key="10">
    <source>
        <dbReference type="Proteomes" id="UP000320811"/>
    </source>
</evidence>
<feature type="binding site" evidence="7">
    <location>
        <position position="226"/>
    </location>
    <ligand>
        <name>ATP</name>
        <dbReference type="ChEBI" id="CHEBI:30616"/>
    </ligand>
</feature>
<evidence type="ECO:0000256" key="2">
    <source>
        <dbReference type="ARBA" id="ARBA00022598"/>
    </source>
</evidence>
<protein>
    <recommendedName>
        <fullName evidence="7">Aspartate--tRNA ligase</fullName>
        <ecNumber evidence="7">6.1.1.12</ecNumber>
    </recommendedName>
    <alternativeName>
        <fullName evidence="7">Aspartyl-tRNA synthetase</fullName>
        <shortName evidence="7">AspRS</shortName>
    </alternativeName>
</protein>
<dbReference type="Pfam" id="PF02938">
    <property type="entry name" value="GAD"/>
    <property type="match status" value="1"/>
</dbReference>
<comment type="subunit">
    <text evidence="7">Homodimer.</text>
</comment>
<dbReference type="GO" id="GO:0003676">
    <property type="term" value="F:nucleic acid binding"/>
    <property type="evidence" value="ECO:0007669"/>
    <property type="project" value="InterPro"/>
</dbReference>
<dbReference type="Pfam" id="PF01336">
    <property type="entry name" value="tRNA_anti-codon"/>
    <property type="match status" value="1"/>
</dbReference>
<dbReference type="InterPro" id="IPR012340">
    <property type="entry name" value="NA-bd_OB-fold"/>
</dbReference>
<feature type="region of interest" description="Aspartate" evidence="7">
    <location>
        <begin position="195"/>
        <end position="198"/>
    </location>
</feature>
<keyword evidence="6 7" id="KW-0030">Aminoacyl-tRNA synthetase</keyword>
<proteinExistence type="inferred from homology"/>
<comment type="caution">
    <text evidence="9">The sequence shown here is derived from an EMBL/GenBank/DDBJ whole genome shotgun (WGS) entry which is preliminary data.</text>
</comment>
<dbReference type="GO" id="GO:0005524">
    <property type="term" value="F:ATP binding"/>
    <property type="evidence" value="ECO:0007669"/>
    <property type="project" value="UniProtKB-UniRule"/>
</dbReference>
<evidence type="ECO:0000259" key="8">
    <source>
        <dbReference type="PROSITE" id="PS50862"/>
    </source>
</evidence>
<dbReference type="InterPro" id="IPR047090">
    <property type="entry name" value="AspRS_core"/>
</dbReference>
<evidence type="ECO:0000256" key="5">
    <source>
        <dbReference type="ARBA" id="ARBA00022917"/>
    </source>
</evidence>
<keyword evidence="5 7" id="KW-0648">Protein biosynthesis</keyword>
<dbReference type="SUPFAM" id="SSF55681">
    <property type="entry name" value="Class II aaRS and biotin synthetases"/>
    <property type="match status" value="1"/>
</dbReference>
<feature type="binding site" evidence="7">
    <location>
        <begin position="531"/>
        <end position="534"/>
    </location>
    <ligand>
        <name>ATP</name>
        <dbReference type="ChEBI" id="CHEBI:30616"/>
    </ligand>
</feature>
<dbReference type="OrthoDB" id="9802326at2"/>
<dbReference type="CDD" id="cd00777">
    <property type="entry name" value="AspRS_core"/>
    <property type="match status" value="1"/>
</dbReference>
<evidence type="ECO:0000256" key="4">
    <source>
        <dbReference type="ARBA" id="ARBA00022840"/>
    </source>
</evidence>